<keyword evidence="1" id="KW-1133">Transmembrane helix</keyword>
<dbReference type="PATRIC" id="fig|742818.3.peg.105"/>
<proteinExistence type="predicted"/>
<reference evidence="2 3" key="1">
    <citation type="submission" date="2012-08" db="EMBL/GenBank/DDBJ databases">
        <title>The Genome Sequence of Slackia piriformis YIT 12062.</title>
        <authorList>
            <consortium name="The Broad Institute Genome Sequencing Platform"/>
            <person name="Earl A."/>
            <person name="Ward D."/>
            <person name="Feldgarden M."/>
            <person name="Gevers D."/>
            <person name="Morotomi M."/>
            <person name="Walker B."/>
            <person name="Young S.K."/>
            <person name="Zeng Q."/>
            <person name="Gargeya S."/>
            <person name="Fitzgerald M."/>
            <person name="Haas B."/>
            <person name="Abouelleil A."/>
            <person name="Alvarado L."/>
            <person name="Arachchi H.M."/>
            <person name="Berlin A.M."/>
            <person name="Chapman S.B."/>
            <person name="Goldberg J."/>
            <person name="Griggs A."/>
            <person name="Gujja S."/>
            <person name="Hansen M."/>
            <person name="Howarth C."/>
            <person name="Imamovic A."/>
            <person name="Larimer J."/>
            <person name="McCowen C."/>
            <person name="Montmayeur A."/>
            <person name="Murphy C."/>
            <person name="Neiman D."/>
            <person name="Pearson M."/>
            <person name="Priest M."/>
            <person name="Roberts A."/>
            <person name="Saif S."/>
            <person name="Shea T."/>
            <person name="Sisk P."/>
            <person name="Sykes S."/>
            <person name="Wortman J."/>
            <person name="Nusbaum C."/>
            <person name="Birren B."/>
        </authorList>
    </citation>
    <scope>NUCLEOTIDE SEQUENCE [LARGE SCALE GENOMIC DNA]</scope>
    <source>
        <strain evidence="2 3">YIT 12062</strain>
    </source>
</reference>
<name>K0YLN6_9ACTN</name>
<dbReference type="RefSeq" id="WP_009138339.1">
    <property type="nucleotide sequence ID" value="NZ_JH815198.1"/>
</dbReference>
<evidence type="ECO:0000313" key="3">
    <source>
        <dbReference type="Proteomes" id="UP000006069"/>
    </source>
</evidence>
<keyword evidence="1" id="KW-0472">Membrane</keyword>
<dbReference type="Proteomes" id="UP000006069">
    <property type="component" value="Unassembled WGS sequence"/>
</dbReference>
<dbReference type="EMBL" id="ADMD01000001">
    <property type="protein sequence ID" value="EJZ84497.1"/>
    <property type="molecule type" value="Genomic_DNA"/>
</dbReference>
<protein>
    <submittedName>
        <fullName evidence="2">Uncharacterized protein</fullName>
    </submittedName>
</protein>
<sequence>MPEADINEIAGDPVAANTEADALQYSIALTPEEYSELEMLVSAESNGEDVTLAAFRHLCPTGEENSFDHEYCELYRSLACKGMIEGAEVGEGFFFFGIADLGRNAVMENVAQTKTPGKDASLLGSIEARFGVDARTVIASVGCSAVIGLIAGIVGALIGNAIA</sequence>
<dbReference type="HOGENOM" id="CLU_1625954_0_0_11"/>
<comment type="caution">
    <text evidence="2">The sequence shown here is derived from an EMBL/GenBank/DDBJ whole genome shotgun (WGS) entry which is preliminary data.</text>
</comment>
<keyword evidence="1" id="KW-0812">Transmembrane</keyword>
<accession>K0YLN6</accession>
<feature type="transmembrane region" description="Helical" evidence="1">
    <location>
        <begin position="137"/>
        <end position="162"/>
    </location>
</feature>
<dbReference type="AlphaFoldDB" id="K0YLN6"/>
<dbReference type="OrthoDB" id="10008391at2"/>
<organism evidence="2 3">
    <name type="scientific">Slackia piriformis YIT 12062</name>
    <dbReference type="NCBI Taxonomy" id="742818"/>
    <lineage>
        <taxon>Bacteria</taxon>
        <taxon>Bacillati</taxon>
        <taxon>Actinomycetota</taxon>
        <taxon>Coriobacteriia</taxon>
        <taxon>Eggerthellales</taxon>
        <taxon>Eggerthellaceae</taxon>
        <taxon>Slackia</taxon>
    </lineage>
</organism>
<evidence type="ECO:0000313" key="2">
    <source>
        <dbReference type="EMBL" id="EJZ84497.1"/>
    </source>
</evidence>
<dbReference type="InParanoid" id="K0YLN6"/>
<evidence type="ECO:0000256" key="1">
    <source>
        <dbReference type="SAM" id="Phobius"/>
    </source>
</evidence>
<keyword evidence="3" id="KW-1185">Reference proteome</keyword>
<gene>
    <name evidence="2" type="ORF">HMPREF9451_00098</name>
</gene>